<keyword evidence="2" id="KW-1133">Transmembrane helix</keyword>
<evidence type="ECO:0000256" key="2">
    <source>
        <dbReference type="SAM" id="Phobius"/>
    </source>
</evidence>
<gene>
    <name evidence="3" type="ORF">HXX02_05720</name>
</gene>
<reference evidence="3" key="1">
    <citation type="thesis" date="2020" institute="Technische Universitat Dresden" country="Dresden, Germany">
        <title>The Agarolytic System of Microbulbifer elongatus PORT2, Isolated from Batu Karas, Pangandaran West Java Indonesia.</title>
        <authorList>
            <person name="Anggraeni S.R."/>
        </authorList>
    </citation>
    <scope>NUCLEOTIDE SEQUENCE</scope>
    <source>
        <strain evidence="3">PORT2</strain>
    </source>
</reference>
<accession>A0ABT1NYM1</accession>
<sequence>MAKVPRRLPVIETLQSYASGTLLLLGCFFMLTGAVGVLRFPDFYSRMHAAGITDTLSTLLIISGLMLTAGWSLALFKLALIMLFIFFTSPTASHALARSAQLSALRLPQIPAEPAAPQVSSSSTRADRSSDAEPEAADSTRA</sequence>
<feature type="transmembrane region" description="Helical" evidence="2">
    <location>
        <begin position="60"/>
        <end position="88"/>
    </location>
</feature>
<keyword evidence="4" id="KW-1185">Reference proteome</keyword>
<name>A0ABT1NYM1_9GAMM</name>
<keyword evidence="2" id="KW-0812">Transmembrane</keyword>
<feature type="transmembrane region" description="Helical" evidence="2">
    <location>
        <begin position="21"/>
        <end position="40"/>
    </location>
</feature>
<protein>
    <submittedName>
        <fullName evidence="3">Monovalent cation/H(+) antiporter subunit G</fullName>
    </submittedName>
</protein>
<evidence type="ECO:0000313" key="4">
    <source>
        <dbReference type="Proteomes" id="UP001205566"/>
    </source>
</evidence>
<dbReference type="Proteomes" id="UP001205566">
    <property type="component" value="Unassembled WGS sequence"/>
</dbReference>
<dbReference type="PANTHER" id="PTHR34703:SF1">
    <property type="entry name" value="ANTIPORTER SUBUNIT MNHG2-RELATED"/>
    <property type="match status" value="1"/>
</dbReference>
<dbReference type="PANTHER" id="PTHR34703">
    <property type="entry name" value="ANTIPORTER SUBUNIT MNHG2-RELATED"/>
    <property type="match status" value="1"/>
</dbReference>
<dbReference type="EMBL" id="JACASI010000014">
    <property type="protein sequence ID" value="MCQ3828933.1"/>
    <property type="molecule type" value="Genomic_DNA"/>
</dbReference>
<evidence type="ECO:0000256" key="1">
    <source>
        <dbReference type="SAM" id="MobiDB-lite"/>
    </source>
</evidence>
<evidence type="ECO:0000313" key="3">
    <source>
        <dbReference type="EMBL" id="MCQ3828933.1"/>
    </source>
</evidence>
<feature type="region of interest" description="Disordered" evidence="1">
    <location>
        <begin position="112"/>
        <end position="142"/>
    </location>
</feature>
<dbReference type="NCBIfam" id="TIGR01300">
    <property type="entry name" value="CPA3_mnhG_phaG"/>
    <property type="match status" value="1"/>
</dbReference>
<proteinExistence type="predicted"/>
<keyword evidence="2" id="KW-0472">Membrane</keyword>
<dbReference type="InterPro" id="IPR005133">
    <property type="entry name" value="PhaG_MnhG_YufB"/>
</dbReference>
<dbReference type="Pfam" id="PF03334">
    <property type="entry name" value="PhaG_MnhG_YufB"/>
    <property type="match status" value="1"/>
</dbReference>
<organism evidence="3 4">
    <name type="scientific">Microbulbifer elongatus</name>
    <dbReference type="NCBI Taxonomy" id="86173"/>
    <lineage>
        <taxon>Bacteria</taxon>
        <taxon>Pseudomonadati</taxon>
        <taxon>Pseudomonadota</taxon>
        <taxon>Gammaproteobacteria</taxon>
        <taxon>Cellvibrionales</taxon>
        <taxon>Microbulbiferaceae</taxon>
        <taxon>Microbulbifer</taxon>
    </lineage>
</organism>
<dbReference type="PROSITE" id="PS51257">
    <property type="entry name" value="PROKAR_LIPOPROTEIN"/>
    <property type="match status" value="1"/>
</dbReference>
<comment type="caution">
    <text evidence="3">The sequence shown here is derived from an EMBL/GenBank/DDBJ whole genome shotgun (WGS) entry which is preliminary data.</text>
</comment>